<accession>K7MM99</accession>
<reference evidence="3" key="2">
    <citation type="submission" date="2018-02" db="UniProtKB">
        <authorList>
            <consortium name="EnsemblPlants"/>
        </authorList>
    </citation>
    <scope>IDENTIFICATION</scope>
    <source>
        <strain evidence="3">Williams 82</strain>
    </source>
</reference>
<dbReference type="Gramene" id="KRH04683">
    <property type="protein sequence ID" value="KRH04683"/>
    <property type="gene ID" value="GLYMA_17G178900"/>
</dbReference>
<reference evidence="2" key="3">
    <citation type="submission" date="2018-07" db="EMBL/GenBank/DDBJ databases">
        <title>WGS assembly of Glycine max.</title>
        <authorList>
            <person name="Schmutz J."/>
            <person name="Cannon S."/>
            <person name="Schlueter J."/>
            <person name="Ma J."/>
            <person name="Mitros T."/>
            <person name="Nelson W."/>
            <person name="Hyten D."/>
            <person name="Song Q."/>
            <person name="Thelen J."/>
            <person name="Cheng J."/>
            <person name="Xu D."/>
            <person name="Hellsten U."/>
            <person name="May G."/>
            <person name="Yu Y."/>
            <person name="Sakurai T."/>
            <person name="Umezawa T."/>
            <person name="Bhattacharyya M."/>
            <person name="Sandhu D."/>
            <person name="Valliyodan B."/>
            <person name="Lindquist E."/>
            <person name="Peto M."/>
            <person name="Grant D."/>
            <person name="Shu S."/>
            <person name="Goodstein D."/>
            <person name="Barry K."/>
            <person name="Futrell-Griggs M."/>
            <person name="Abernathy B."/>
            <person name="Du J."/>
            <person name="Tian Z."/>
            <person name="Zhu L."/>
            <person name="Gill N."/>
            <person name="Joshi T."/>
            <person name="Libault M."/>
            <person name="Sethuraman A."/>
            <person name="Zhang X."/>
            <person name="Shinozaki K."/>
            <person name="Nguyen H."/>
            <person name="Wing R."/>
            <person name="Cregan P."/>
            <person name="Specht J."/>
            <person name="Grimwood J."/>
            <person name="Rokhsar D."/>
            <person name="Stacey G."/>
            <person name="Shoemaker R."/>
            <person name="Jackson S."/>
        </authorList>
    </citation>
    <scope>NUCLEOTIDE SEQUENCE</scope>
    <source>
        <tissue evidence="2">Callus</tissue>
    </source>
</reference>
<dbReference type="HOGENOM" id="CLU_998946_0_0_1"/>
<dbReference type="GO" id="GO:0003871">
    <property type="term" value="F:5-methyltetrahydropteroyltriglutamate-homocysteine S-methyltransferase activity"/>
    <property type="evidence" value="ECO:0007669"/>
    <property type="project" value="InterPro"/>
</dbReference>
<dbReference type="STRING" id="3847.K7MM99"/>
<feature type="domain" description="Cobalamin-independent methionine synthase MetE N-terminal" evidence="1">
    <location>
        <begin position="18"/>
        <end position="145"/>
    </location>
</feature>
<dbReference type="SMR" id="K7MM99"/>
<evidence type="ECO:0000259" key="1">
    <source>
        <dbReference type="Pfam" id="PF08267"/>
    </source>
</evidence>
<evidence type="ECO:0000313" key="4">
    <source>
        <dbReference type="Proteomes" id="UP000008827"/>
    </source>
</evidence>
<sequence>MRYSNCRFSFCNDRAMASHIVGYPHIGPKRELKSALESFWDGKSNKQMDDAGIKYIPSNAFSYYDQVLDTTTMLGAVPPRYNWNCGEIGFDVYFLMARRNAYVPAMEKTKCFDTNYRYIVPELGSDVKFSYASHKVVDEYKEAKVILLVYREVMAELKAAGATWIQFDEPNLVKDLNAHQLQAFTHAYTALESSLSDLFETCYKDEVEDLEKASITVIQIDKATLREGFTNYGVEDTTQIHTHMCYSNFNDIIHPIIDMDVDADVITIHTHISLDLQLR</sequence>
<dbReference type="InterPro" id="IPR013215">
    <property type="entry name" value="Cbl-indep_Met_Synth_N"/>
</dbReference>
<keyword evidence="4" id="KW-1185">Reference proteome</keyword>
<organism evidence="2">
    <name type="scientific">Glycine max</name>
    <name type="common">Soybean</name>
    <name type="synonym">Glycine hispida</name>
    <dbReference type="NCBI Taxonomy" id="3847"/>
    <lineage>
        <taxon>Eukaryota</taxon>
        <taxon>Viridiplantae</taxon>
        <taxon>Streptophyta</taxon>
        <taxon>Embryophyta</taxon>
        <taxon>Tracheophyta</taxon>
        <taxon>Spermatophyta</taxon>
        <taxon>Magnoliopsida</taxon>
        <taxon>eudicotyledons</taxon>
        <taxon>Gunneridae</taxon>
        <taxon>Pentapetalae</taxon>
        <taxon>rosids</taxon>
        <taxon>fabids</taxon>
        <taxon>Fabales</taxon>
        <taxon>Fabaceae</taxon>
        <taxon>Papilionoideae</taxon>
        <taxon>50 kb inversion clade</taxon>
        <taxon>NPAAA clade</taxon>
        <taxon>indigoferoid/millettioid clade</taxon>
        <taxon>Phaseoleae</taxon>
        <taxon>Glycine</taxon>
        <taxon>Glycine subgen. Soja</taxon>
    </lineage>
</organism>
<dbReference type="AlphaFoldDB" id="K7MM99"/>
<evidence type="ECO:0000313" key="3">
    <source>
        <dbReference type="EnsemblPlants" id="KRH04683"/>
    </source>
</evidence>
<proteinExistence type="predicted"/>
<dbReference type="EnsemblPlants" id="KRH04683">
    <property type="protein sequence ID" value="KRH04683"/>
    <property type="gene ID" value="GLYMA_17G178900"/>
</dbReference>
<dbReference type="InParanoid" id="K7MM99"/>
<reference evidence="2 3" key="1">
    <citation type="journal article" date="2010" name="Nature">
        <title>Genome sequence of the palaeopolyploid soybean.</title>
        <authorList>
            <person name="Schmutz J."/>
            <person name="Cannon S.B."/>
            <person name="Schlueter J."/>
            <person name="Ma J."/>
            <person name="Mitros T."/>
            <person name="Nelson W."/>
            <person name="Hyten D.L."/>
            <person name="Song Q."/>
            <person name="Thelen J.J."/>
            <person name="Cheng J."/>
            <person name="Xu D."/>
            <person name="Hellsten U."/>
            <person name="May G.D."/>
            <person name="Yu Y."/>
            <person name="Sakurai T."/>
            <person name="Umezawa T."/>
            <person name="Bhattacharyya M.K."/>
            <person name="Sandhu D."/>
            <person name="Valliyodan B."/>
            <person name="Lindquist E."/>
            <person name="Peto M."/>
            <person name="Grant D."/>
            <person name="Shu S."/>
            <person name="Goodstein D."/>
            <person name="Barry K."/>
            <person name="Futrell-Griggs M."/>
            <person name="Abernathy B."/>
            <person name="Du J."/>
            <person name="Tian Z."/>
            <person name="Zhu L."/>
            <person name="Gill N."/>
            <person name="Joshi T."/>
            <person name="Libault M."/>
            <person name="Sethuraman A."/>
            <person name="Zhang X.-C."/>
            <person name="Shinozaki K."/>
            <person name="Nguyen H.T."/>
            <person name="Wing R.A."/>
            <person name="Cregan P."/>
            <person name="Specht J."/>
            <person name="Grimwood J."/>
            <person name="Rokhsar D."/>
            <person name="Stacey G."/>
            <person name="Shoemaker R.C."/>
            <person name="Jackson S.A."/>
        </authorList>
    </citation>
    <scope>NUCLEOTIDE SEQUENCE</scope>
    <source>
        <strain evidence="3">cv. Williams 82</strain>
        <tissue evidence="2">Callus</tissue>
    </source>
</reference>
<dbReference type="eggNOG" id="KOG2263">
    <property type="taxonomic scope" value="Eukaryota"/>
</dbReference>
<dbReference type="GO" id="GO:0008652">
    <property type="term" value="P:amino acid biosynthetic process"/>
    <property type="evidence" value="ECO:0007669"/>
    <property type="project" value="InterPro"/>
</dbReference>
<dbReference type="EMBL" id="CM000850">
    <property type="protein sequence ID" value="KRH04683.1"/>
    <property type="molecule type" value="Genomic_DNA"/>
</dbReference>
<evidence type="ECO:0000313" key="2">
    <source>
        <dbReference type="EMBL" id="KRH04683.1"/>
    </source>
</evidence>
<dbReference type="Proteomes" id="UP000008827">
    <property type="component" value="Chromosome 17"/>
</dbReference>
<dbReference type="InterPro" id="IPR038071">
    <property type="entry name" value="UROD/MetE-like_sf"/>
</dbReference>
<dbReference type="Gene3D" id="3.20.20.210">
    <property type="match status" value="3"/>
</dbReference>
<dbReference type="GO" id="GO:0008270">
    <property type="term" value="F:zinc ion binding"/>
    <property type="evidence" value="ECO:0007669"/>
    <property type="project" value="InterPro"/>
</dbReference>
<dbReference type="SUPFAM" id="SSF51726">
    <property type="entry name" value="UROD/MetE-like"/>
    <property type="match status" value="2"/>
</dbReference>
<gene>
    <name evidence="2" type="ORF">GLYMA_17G178900</name>
</gene>
<protein>
    <recommendedName>
        <fullName evidence="1">Cobalamin-independent methionine synthase MetE N-terminal domain-containing protein</fullName>
    </recommendedName>
</protein>
<name>K7MM99_SOYBN</name>
<dbReference type="Pfam" id="PF08267">
    <property type="entry name" value="Meth_synt_1"/>
    <property type="match status" value="2"/>
</dbReference>
<dbReference type="PANTHER" id="PTHR30519">
    <property type="entry name" value="5-METHYLTETRAHYDROPTEROYLTRIGLUTAMATE--HOMOCYSTEINE METHYLTRANSFERASE"/>
    <property type="match status" value="1"/>
</dbReference>
<dbReference type="PaxDb" id="3847-GLYMA17G20690.1"/>
<feature type="domain" description="Cobalamin-independent methionine synthase MetE N-terminal" evidence="1">
    <location>
        <begin position="146"/>
        <end position="221"/>
    </location>
</feature>